<evidence type="ECO:0000256" key="2">
    <source>
        <dbReference type="SAM" id="Phobius"/>
    </source>
</evidence>
<proteinExistence type="predicted"/>
<keyword evidence="2" id="KW-1133">Transmembrane helix</keyword>
<feature type="transmembrane region" description="Helical" evidence="2">
    <location>
        <begin position="6"/>
        <end position="25"/>
    </location>
</feature>
<evidence type="ECO:0000313" key="4">
    <source>
        <dbReference type="Proteomes" id="UP000229916"/>
    </source>
</evidence>
<comment type="caution">
    <text evidence="3">The sequence shown here is derived from an EMBL/GenBank/DDBJ whole genome shotgun (WGS) entry which is preliminary data.</text>
</comment>
<dbReference type="EMBL" id="PEWD01000059">
    <property type="protein sequence ID" value="PIU68738.1"/>
    <property type="molecule type" value="Genomic_DNA"/>
</dbReference>
<dbReference type="Proteomes" id="UP000229916">
    <property type="component" value="Unassembled WGS sequence"/>
</dbReference>
<evidence type="ECO:0000313" key="3">
    <source>
        <dbReference type="EMBL" id="PIU68738.1"/>
    </source>
</evidence>
<reference evidence="4" key="1">
    <citation type="submission" date="2017-09" db="EMBL/GenBank/DDBJ databases">
        <title>Depth-based differentiation of microbial function through sediment-hosted aquifers and enrichment of novel symbionts in the deep terrestrial subsurface.</title>
        <authorList>
            <person name="Probst A.J."/>
            <person name="Ladd B."/>
            <person name="Jarett J.K."/>
            <person name="Geller-Mcgrath D.E."/>
            <person name="Sieber C.M.K."/>
            <person name="Emerson J.B."/>
            <person name="Anantharaman K."/>
            <person name="Thomas B.C."/>
            <person name="Malmstrom R."/>
            <person name="Stieglmeier M."/>
            <person name="Klingl A."/>
            <person name="Woyke T."/>
            <person name="Ryan C.M."/>
            <person name="Banfield J.F."/>
        </authorList>
    </citation>
    <scope>NUCLEOTIDE SEQUENCE [LARGE SCALE GENOMIC DNA]</scope>
</reference>
<keyword evidence="2" id="KW-0472">Membrane</keyword>
<evidence type="ECO:0000256" key="1">
    <source>
        <dbReference type="SAM" id="MobiDB-lite"/>
    </source>
</evidence>
<dbReference type="AlphaFoldDB" id="A0A2M7AMV7"/>
<gene>
    <name evidence="3" type="ORF">COS81_02835</name>
</gene>
<name>A0A2M7AMV7_UNCKA</name>
<feature type="non-terminal residue" evidence="3">
    <location>
        <position position="1"/>
    </location>
</feature>
<feature type="compositionally biased region" description="Low complexity" evidence="1">
    <location>
        <begin position="60"/>
        <end position="70"/>
    </location>
</feature>
<protein>
    <recommendedName>
        <fullName evidence="5">Fibronectin type-III domain-containing protein</fullName>
    </recommendedName>
</protein>
<organism evidence="3 4">
    <name type="scientific">candidate division WWE3 bacterium CG06_land_8_20_14_3_00_42_16</name>
    <dbReference type="NCBI Taxonomy" id="1975083"/>
    <lineage>
        <taxon>Bacteria</taxon>
        <taxon>Katanobacteria</taxon>
    </lineage>
</organism>
<sequence>RWYWPGTVIVWIVVLVVAAGLFFGGRAVYNHFFGQPAEESVSLTAAPARAPVPAAPTAPRPAAAPLAAPTTTPIPGASLGAFQGSGATEALPDLAGQIQARKGKVEEKAAVVVPAAAEEVRTGRGFRSVVIVEKSPTQVKISIDLDPAARIVPESLKLSGYGPEGEIAPRPAKLSKGILTITGLTAGKTYQFDISGQDTEGVLYSASVVVTLPVKAEKAAAGVSVGEGVGNFLGGVGQWIL</sequence>
<feature type="region of interest" description="Disordered" evidence="1">
    <location>
        <begin position="51"/>
        <end position="70"/>
    </location>
</feature>
<accession>A0A2M7AMV7</accession>
<keyword evidence="2" id="KW-0812">Transmembrane</keyword>
<feature type="non-terminal residue" evidence="3">
    <location>
        <position position="241"/>
    </location>
</feature>
<evidence type="ECO:0008006" key="5">
    <source>
        <dbReference type="Google" id="ProtNLM"/>
    </source>
</evidence>